<feature type="active site" description="Charge relay system" evidence="3">
    <location>
        <position position="243"/>
    </location>
</feature>
<dbReference type="InterPro" id="IPR027478">
    <property type="entry name" value="LdcA_N"/>
</dbReference>
<keyword evidence="6" id="KW-0645">Protease</keyword>
<evidence type="ECO:0000256" key="1">
    <source>
        <dbReference type="ARBA" id="ARBA00010233"/>
    </source>
</evidence>
<dbReference type="Gene3D" id="3.50.30.60">
    <property type="entry name" value="LD-carboxypeptidase A C-terminal domain-like"/>
    <property type="match status" value="1"/>
</dbReference>
<proteinExistence type="inferred from homology"/>
<dbReference type="EMBL" id="VULX01000011">
    <property type="protein sequence ID" value="MSR91484.1"/>
    <property type="molecule type" value="Genomic_DNA"/>
</dbReference>
<feature type="active site" description="Charge relay system" evidence="3">
    <location>
        <position position="313"/>
    </location>
</feature>
<dbReference type="InterPro" id="IPR027461">
    <property type="entry name" value="Carboxypeptidase_A_C_sf"/>
</dbReference>
<sequence length="343" mass="39361">MIKPERLCKGDRVAIVSLSSGILGEKEILHKYELGKKRLEEKFGLEVVTMENALKGVDYIYNHPEKRAEDLMNAFKDKSIKGIICAIGGEDTIRLLPYIDYDVIRNNPKIFMGFSDTTANHLMMYKAGLVSYYGPALICDFANYVDMYDYTENAVRKMLFDAEETYEIKKCDYWTNEFISWCEENMNKAKKHLIDEKGYEVLQGHGKAAGKLLGGCLDAMPMYIGTDIWPSLEEWKDKILFLETSEEKPSPDLIRYYLRNLGAQGILGAIRGIICGKPQGEVYYEEYKEQYKMVLKEYGREDMIVIYNANFGHSEPIGIIPFGIECEIDADNKTIKLLERVVE</sequence>
<dbReference type="InterPro" id="IPR040449">
    <property type="entry name" value="Peptidase_S66_N"/>
</dbReference>
<comment type="similarity">
    <text evidence="1">Belongs to the peptidase S66 family.</text>
</comment>
<evidence type="ECO:0000259" key="5">
    <source>
        <dbReference type="Pfam" id="PF17676"/>
    </source>
</evidence>
<evidence type="ECO:0000256" key="3">
    <source>
        <dbReference type="PIRSR" id="PIRSR028757-1"/>
    </source>
</evidence>
<dbReference type="Proteomes" id="UP000460287">
    <property type="component" value="Unassembled WGS sequence"/>
</dbReference>
<dbReference type="Pfam" id="PF17676">
    <property type="entry name" value="Peptidase_S66C"/>
    <property type="match status" value="1"/>
</dbReference>
<name>A0A7X2T1D8_9CLOT</name>
<comment type="caution">
    <text evidence="6">The sequence shown here is derived from an EMBL/GenBank/DDBJ whole genome shotgun (WGS) entry which is preliminary data.</text>
</comment>
<keyword evidence="6" id="KW-0121">Carboxypeptidase</keyword>
<evidence type="ECO:0000259" key="4">
    <source>
        <dbReference type="Pfam" id="PF02016"/>
    </source>
</evidence>
<dbReference type="InterPro" id="IPR003507">
    <property type="entry name" value="S66_fam"/>
</dbReference>
<accession>A0A7X2T1D8</accession>
<dbReference type="AlphaFoldDB" id="A0A7X2T1D8"/>
<feature type="domain" description="LD-carboxypeptidase C-terminal" evidence="5">
    <location>
        <begin position="210"/>
        <end position="328"/>
    </location>
</feature>
<reference evidence="6 7" key="1">
    <citation type="submission" date="2019-08" db="EMBL/GenBank/DDBJ databases">
        <title>In-depth cultivation of the pig gut microbiome towards novel bacterial diversity and tailored functional studies.</title>
        <authorList>
            <person name="Wylensek D."/>
            <person name="Hitch T.C.A."/>
            <person name="Clavel T."/>
        </authorList>
    </citation>
    <scope>NUCLEOTIDE SEQUENCE [LARGE SCALE GENOMIC DNA]</scope>
    <source>
        <strain evidence="6 7">WCA-383-APC-5B</strain>
    </source>
</reference>
<keyword evidence="7" id="KW-1185">Reference proteome</keyword>
<evidence type="ECO:0000256" key="2">
    <source>
        <dbReference type="ARBA" id="ARBA00022801"/>
    </source>
</evidence>
<dbReference type="GO" id="GO:0004180">
    <property type="term" value="F:carboxypeptidase activity"/>
    <property type="evidence" value="ECO:0007669"/>
    <property type="project" value="UniProtKB-KW"/>
</dbReference>
<gene>
    <name evidence="6" type="ORF">FYJ33_08695</name>
</gene>
<dbReference type="CDD" id="cd07062">
    <property type="entry name" value="Peptidase_S66_mccF_like"/>
    <property type="match status" value="1"/>
</dbReference>
<evidence type="ECO:0000313" key="6">
    <source>
        <dbReference type="EMBL" id="MSR91484.1"/>
    </source>
</evidence>
<evidence type="ECO:0000313" key="7">
    <source>
        <dbReference type="Proteomes" id="UP000460287"/>
    </source>
</evidence>
<dbReference type="InterPro" id="IPR040921">
    <property type="entry name" value="Peptidase_S66C"/>
</dbReference>
<dbReference type="RefSeq" id="WP_154531375.1">
    <property type="nucleotide sequence ID" value="NZ_JAQXTV010000199.1"/>
</dbReference>
<keyword evidence="2" id="KW-0378">Hydrolase</keyword>
<dbReference type="InterPro" id="IPR029062">
    <property type="entry name" value="Class_I_gatase-like"/>
</dbReference>
<dbReference type="Pfam" id="PF02016">
    <property type="entry name" value="Peptidase_S66"/>
    <property type="match status" value="1"/>
</dbReference>
<organism evidence="6 7">
    <name type="scientific">Inconstantimicrobium porci</name>
    <dbReference type="NCBI Taxonomy" id="2652291"/>
    <lineage>
        <taxon>Bacteria</taxon>
        <taxon>Bacillati</taxon>
        <taxon>Bacillota</taxon>
        <taxon>Clostridia</taxon>
        <taxon>Eubacteriales</taxon>
        <taxon>Clostridiaceae</taxon>
        <taxon>Inconstantimicrobium</taxon>
    </lineage>
</organism>
<dbReference type="PIRSF" id="PIRSF028757">
    <property type="entry name" value="LD-carboxypeptidase"/>
    <property type="match status" value="1"/>
</dbReference>
<dbReference type="PANTHER" id="PTHR30237:SF4">
    <property type="entry name" value="LD-CARBOXYPEPTIDASE C-TERMINAL DOMAIN-CONTAINING PROTEIN"/>
    <property type="match status" value="1"/>
</dbReference>
<dbReference type="SUPFAM" id="SSF141986">
    <property type="entry name" value="LD-carboxypeptidase A C-terminal domain-like"/>
    <property type="match status" value="1"/>
</dbReference>
<dbReference type="SUPFAM" id="SSF52317">
    <property type="entry name" value="Class I glutamine amidotransferase-like"/>
    <property type="match status" value="1"/>
</dbReference>
<dbReference type="PANTHER" id="PTHR30237">
    <property type="entry name" value="MURAMOYLTETRAPEPTIDE CARBOXYPEPTIDASE"/>
    <property type="match status" value="1"/>
</dbReference>
<feature type="active site" description="Nucleophile" evidence="3">
    <location>
        <position position="115"/>
    </location>
</feature>
<feature type="domain" description="LD-carboxypeptidase N-terminal" evidence="4">
    <location>
        <begin position="13"/>
        <end position="134"/>
    </location>
</feature>
<dbReference type="Gene3D" id="3.40.50.10740">
    <property type="entry name" value="Class I glutamine amidotransferase-like"/>
    <property type="match status" value="1"/>
</dbReference>
<protein>
    <submittedName>
        <fullName evidence="6">LD-carboxypeptidase</fullName>
    </submittedName>
</protein>